<gene>
    <name evidence="1" type="ORF">L1987_29944</name>
</gene>
<protein>
    <submittedName>
        <fullName evidence="1">Uncharacterized protein</fullName>
    </submittedName>
</protein>
<accession>A0ACB9I227</accession>
<reference evidence="2" key="1">
    <citation type="journal article" date="2022" name="Mol. Ecol. Resour.">
        <title>The genomes of chicory, endive, great burdock and yacon provide insights into Asteraceae palaeo-polyploidization history and plant inulin production.</title>
        <authorList>
            <person name="Fan W."/>
            <person name="Wang S."/>
            <person name="Wang H."/>
            <person name="Wang A."/>
            <person name="Jiang F."/>
            <person name="Liu H."/>
            <person name="Zhao H."/>
            <person name="Xu D."/>
            <person name="Zhang Y."/>
        </authorList>
    </citation>
    <scope>NUCLEOTIDE SEQUENCE [LARGE SCALE GENOMIC DNA]</scope>
    <source>
        <strain evidence="2">cv. Yunnan</strain>
    </source>
</reference>
<evidence type="ECO:0000313" key="1">
    <source>
        <dbReference type="EMBL" id="KAI3801827.1"/>
    </source>
</evidence>
<proteinExistence type="predicted"/>
<dbReference type="Proteomes" id="UP001056120">
    <property type="component" value="Linkage Group LG10"/>
</dbReference>
<dbReference type="EMBL" id="CM042027">
    <property type="protein sequence ID" value="KAI3801827.1"/>
    <property type="molecule type" value="Genomic_DNA"/>
</dbReference>
<reference evidence="1 2" key="2">
    <citation type="journal article" date="2022" name="Mol. Ecol. Resour.">
        <title>The genomes of chicory, endive, great burdock and yacon provide insights into Asteraceae paleo-polyploidization history and plant inulin production.</title>
        <authorList>
            <person name="Fan W."/>
            <person name="Wang S."/>
            <person name="Wang H."/>
            <person name="Wang A."/>
            <person name="Jiang F."/>
            <person name="Liu H."/>
            <person name="Zhao H."/>
            <person name="Xu D."/>
            <person name="Zhang Y."/>
        </authorList>
    </citation>
    <scope>NUCLEOTIDE SEQUENCE [LARGE SCALE GENOMIC DNA]</scope>
    <source>
        <strain evidence="2">cv. Yunnan</strain>
        <tissue evidence="1">Leaves</tissue>
    </source>
</reference>
<comment type="caution">
    <text evidence="1">The sequence shown here is derived from an EMBL/GenBank/DDBJ whole genome shotgun (WGS) entry which is preliminary data.</text>
</comment>
<organism evidence="1 2">
    <name type="scientific">Smallanthus sonchifolius</name>
    <dbReference type="NCBI Taxonomy" id="185202"/>
    <lineage>
        <taxon>Eukaryota</taxon>
        <taxon>Viridiplantae</taxon>
        <taxon>Streptophyta</taxon>
        <taxon>Embryophyta</taxon>
        <taxon>Tracheophyta</taxon>
        <taxon>Spermatophyta</taxon>
        <taxon>Magnoliopsida</taxon>
        <taxon>eudicotyledons</taxon>
        <taxon>Gunneridae</taxon>
        <taxon>Pentapetalae</taxon>
        <taxon>asterids</taxon>
        <taxon>campanulids</taxon>
        <taxon>Asterales</taxon>
        <taxon>Asteraceae</taxon>
        <taxon>Asteroideae</taxon>
        <taxon>Heliantheae alliance</taxon>
        <taxon>Millerieae</taxon>
        <taxon>Smallanthus</taxon>
    </lineage>
</organism>
<sequence>MVQFMEKDNPNLKHPYAWYKYGEFRPYSWRGVVLGEPIRGRFSDKNVTLIGEVRDQEEWEKIEPFEMSQDFGQRLESMDKNCWIRVWRVSNLPWEQWTLVSEVVVEAAKKRLDKAAGDGWQPGRGCQKIGRQVVVGSRRGAAGR</sequence>
<evidence type="ECO:0000313" key="2">
    <source>
        <dbReference type="Proteomes" id="UP001056120"/>
    </source>
</evidence>
<name>A0ACB9I227_9ASTR</name>
<keyword evidence="2" id="KW-1185">Reference proteome</keyword>